<dbReference type="EnsemblFungi" id="FOXG_17502T0">
    <property type="protein sequence ID" value="FOXG_17502P0"/>
    <property type="gene ID" value="FOXG_17502"/>
</dbReference>
<dbReference type="STRING" id="426428.A0A0C4DJ64"/>
<dbReference type="Proteomes" id="UP000002489">
    <property type="component" value="Unassembled WGS sequence"/>
</dbReference>
<dbReference type="PANTHER" id="PTHR46696:SF6">
    <property type="entry name" value="P450, PUTATIVE (EUROFUNG)-RELATED"/>
    <property type="match status" value="1"/>
</dbReference>
<evidence type="ECO:0000256" key="1">
    <source>
        <dbReference type="ARBA" id="ARBA00010617"/>
    </source>
</evidence>
<dbReference type="GO" id="GO:0004497">
    <property type="term" value="F:monooxygenase activity"/>
    <property type="evidence" value="ECO:0007669"/>
    <property type="project" value="InterPro"/>
</dbReference>
<dbReference type="PROSITE" id="PS00086">
    <property type="entry name" value="CYTOCHROME_P450"/>
    <property type="match status" value="1"/>
</dbReference>
<dbReference type="PANTHER" id="PTHR46696">
    <property type="entry name" value="P450, PUTATIVE (EUROFUNG)-RELATED"/>
    <property type="match status" value="1"/>
</dbReference>
<sequence>MYNGERVYVRDPSHINYDILGVALKDVDYLTQCNATRTNGSATASAAQDANIRRESDHDQHDRLGVLTLLEQPDQLDALIQDPSLLKPFVEELCRYHTASSFATRRVAKVDIKRGSEEALGFGWGDHRCIAASLARAEPEAVFSTLFQTLPTLKLAIPSSEINGSAPNKDIGVSELPVTWSSPQVS</sequence>
<accession>A0A0C4DJ64</accession>
<dbReference type="GO" id="GO:0020037">
    <property type="term" value="F:heme binding"/>
    <property type="evidence" value="ECO:0007669"/>
    <property type="project" value="InterPro"/>
</dbReference>
<dbReference type="Gene3D" id="1.10.630.10">
    <property type="entry name" value="Cytochrome P450"/>
    <property type="match status" value="2"/>
</dbReference>
<evidence type="ECO:0000313" key="5">
    <source>
        <dbReference type="Proteomes" id="UP000002489"/>
    </source>
</evidence>
<name>A0A0C4DJ64_FUSOF</name>
<evidence type="ECO:0000256" key="3">
    <source>
        <dbReference type="ARBA" id="ARBA00023004"/>
    </source>
</evidence>
<dbReference type="InterPro" id="IPR017972">
    <property type="entry name" value="Cyt_P450_CS"/>
</dbReference>
<dbReference type="GO" id="GO:0005506">
    <property type="term" value="F:iron ion binding"/>
    <property type="evidence" value="ECO:0007669"/>
    <property type="project" value="InterPro"/>
</dbReference>
<dbReference type="SUPFAM" id="SSF48264">
    <property type="entry name" value="Cytochrome P450"/>
    <property type="match status" value="1"/>
</dbReference>
<dbReference type="AlphaFoldDB" id="A0A0C4DJ64"/>
<gene>
    <name evidence="4" type="primary">28958257</name>
</gene>
<protein>
    <submittedName>
        <fullName evidence="4">Uncharacterized protein</fullName>
    </submittedName>
</protein>
<dbReference type="InterPro" id="IPR036396">
    <property type="entry name" value="Cyt_P450_sf"/>
</dbReference>
<evidence type="ECO:0000256" key="2">
    <source>
        <dbReference type="ARBA" id="ARBA00022723"/>
    </source>
</evidence>
<keyword evidence="2" id="KW-0479">Metal-binding</keyword>
<comment type="similarity">
    <text evidence="1">Belongs to the cytochrome P450 family.</text>
</comment>
<proteinExistence type="inferred from homology"/>
<keyword evidence="3" id="KW-0408">Iron</keyword>
<evidence type="ECO:0000313" key="4">
    <source>
        <dbReference type="EnsemblFungi" id="FOXG_17502P0"/>
    </source>
</evidence>
<dbReference type="VEuPathDB" id="FungiDB:FOXG_17502"/>
<dbReference type="GO" id="GO:0016705">
    <property type="term" value="F:oxidoreductase activity, acting on paired donors, with incorporation or reduction of molecular oxygen"/>
    <property type="evidence" value="ECO:0007669"/>
    <property type="project" value="InterPro"/>
</dbReference>
<reference evidence="5" key="1">
    <citation type="journal article" date="2012" name="Mol. Plant Microbe Interact.">
        <title>A highly conserved effector in Fusarium oxysporum is required for full virulence on Arabidopsis.</title>
        <authorList>
            <person name="Thatcher L.F."/>
            <person name="Gardiner D.M."/>
            <person name="Kazan K."/>
            <person name="Manners J."/>
        </authorList>
    </citation>
    <scope>NUCLEOTIDE SEQUENCE [LARGE SCALE GENOMIC DNA]</scope>
    <source>
        <strain evidence="5">Fo5176</strain>
    </source>
</reference>
<organism evidence="4 5">
    <name type="scientific">Fusarium oxysporum (strain Fo5176)</name>
    <name type="common">Fusarium vascular wilt</name>
    <dbReference type="NCBI Taxonomy" id="660025"/>
    <lineage>
        <taxon>Eukaryota</taxon>
        <taxon>Fungi</taxon>
        <taxon>Dikarya</taxon>
        <taxon>Ascomycota</taxon>
        <taxon>Pezizomycotina</taxon>
        <taxon>Sordariomycetes</taxon>
        <taxon>Hypocreomycetidae</taxon>
        <taxon>Hypocreales</taxon>
        <taxon>Nectriaceae</taxon>
        <taxon>Fusarium</taxon>
        <taxon>Fusarium oxysporum species complex</taxon>
    </lineage>
</organism>
<reference evidence="4" key="2">
    <citation type="submission" date="2025-08" db="UniProtKB">
        <authorList>
            <consortium name="EnsemblFungi"/>
        </authorList>
    </citation>
    <scope>IDENTIFICATION</scope>
    <source>
        <strain evidence="4">4287 / CBS 123668 / FGSC 9935 / NRRL 34936</strain>
    </source>
</reference>